<evidence type="ECO:0000256" key="9">
    <source>
        <dbReference type="PIRSR" id="PIRSR001134-2"/>
    </source>
</evidence>
<reference evidence="12 13" key="1">
    <citation type="submission" date="2016-06" db="EMBL/GenBank/DDBJ databases">
        <title>Complete genome sequence of Streptomyces griseochromogenes ATCC 14511, the Blasticidin S producer.</title>
        <authorList>
            <person name="Wu L."/>
        </authorList>
    </citation>
    <scope>NUCLEOTIDE SEQUENCE [LARGE SCALE GENOMIC DNA]</scope>
    <source>
        <strain evidence="12 13">ATCC 14511</strain>
    </source>
</reference>
<evidence type="ECO:0000256" key="4">
    <source>
        <dbReference type="ARBA" id="ARBA00022801"/>
    </source>
</evidence>
<dbReference type="InterPro" id="IPR018114">
    <property type="entry name" value="TRYPSIN_HIS"/>
</dbReference>
<dbReference type="STRING" id="68214.AVL59_31310"/>
<dbReference type="PROSITE" id="PS51257">
    <property type="entry name" value="PROKAR_LIPOPROTEIN"/>
    <property type="match status" value="1"/>
</dbReference>
<evidence type="ECO:0000256" key="8">
    <source>
        <dbReference type="PIRSR" id="PIRSR001134-1"/>
    </source>
</evidence>
<dbReference type="Pfam" id="PF02983">
    <property type="entry name" value="Pro_Al_protease"/>
    <property type="match status" value="1"/>
</dbReference>
<feature type="active site" description="Charge relay system" evidence="8">
    <location>
        <position position="224"/>
    </location>
</feature>
<dbReference type="GO" id="GO:0004252">
    <property type="term" value="F:serine-type endopeptidase activity"/>
    <property type="evidence" value="ECO:0007669"/>
    <property type="project" value="InterPro"/>
</dbReference>
<feature type="active site" description="Charge relay system" evidence="8">
    <location>
        <position position="258"/>
    </location>
</feature>
<feature type="disulfide bond" evidence="9">
    <location>
        <begin position="298"/>
        <end position="308"/>
    </location>
</feature>
<accession>A0A1B1B3M1</accession>
<dbReference type="KEGG" id="sgs:AVL59_31310"/>
<keyword evidence="5" id="KW-0720">Serine protease</keyword>
<gene>
    <name evidence="12" type="ORF">AVL59_31310</name>
</gene>
<proteinExistence type="inferred from homology"/>
<sequence>MKTSLSHSARYAAMTSLLVAASCVLSAPAQAAPPPTPPNPMLRAMQRDLGISAEAARTRFSDEATAVRTSKAVRAELGGRIAGSWIDTGTGHLVVAVTDSATEKRARRLGARTRRVKHGAAELAAAYRTVSSRIGTGRSGVHRWGVDAQHNRVVVELARTASAPSLKGLPKGIVRIERTDDVPQQQGGAIRGGETWSPYNESPCSIGFAVTGPSGEKGFLTAGHCTNDVDQGAYGSDGSWVGTSNKGGSRSVDSSEGDFGLVTVESSAWSLTSQVSAYQYGAATVTGSAEGMAGQTVCRSGQTTGWRCGTITSVDQSVNYGNVVVDGLSYTNACSDGGDSGGAYVTWTGSKWKAVGLHSGGGVVHCGQTGSPYTMFQPVNEALGKWGLTLVTG</sequence>
<feature type="disulfide bond" evidence="9">
    <location>
        <begin position="334"/>
        <end position="366"/>
    </location>
</feature>
<dbReference type="SUPFAM" id="SSF50494">
    <property type="entry name" value="Trypsin-like serine proteases"/>
    <property type="match status" value="1"/>
</dbReference>
<dbReference type="InterPro" id="IPR033116">
    <property type="entry name" value="TRYPSIN_SER"/>
</dbReference>
<protein>
    <recommendedName>
        <fullName evidence="11">Peptidase S1A alpha-lytic prodomain domain-containing protein</fullName>
    </recommendedName>
</protein>
<organism evidence="12 13">
    <name type="scientific">Streptomyces griseochromogenes</name>
    <dbReference type="NCBI Taxonomy" id="68214"/>
    <lineage>
        <taxon>Bacteria</taxon>
        <taxon>Bacillati</taxon>
        <taxon>Actinomycetota</taxon>
        <taxon>Actinomycetes</taxon>
        <taxon>Kitasatosporales</taxon>
        <taxon>Streptomycetaceae</taxon>
        <taxon>Streptomyces</taxon>
    </lineage>
</organism>
<feature type="disulfide bond" evidence="9">
    <location>
        <begin position="204"/>
        <end position="225"/>
    </location>
</feature>
<evidence type="ECO:0000256" key="1">
    <source>
        <dbReference type="ARBA" id="ARBA00007664"/>
    </source>
</evidence>
<evidence type="ECO:0000256" key="3">
    <source>
        <dbReference type="ARBA" id="ARBA00022729"/>
    </source>
</evidence>
<keyword evidence="4" id="KW-0378">Hydrolase</keyword>
<keyword evidence="6" id="KW-0865">Zymogen</keyword>
<dbReference type="SUPFAM" id="SSF54806">
    <property type="entry name" value="Alpha-lytic protease prodomain"/>
    <property type="match status" value="1"/>
</dbReference>
<evidence type="ECO:0000313" key="12">
    <source>
        <dbReference type="EMBL" id="ANP53429.1"/>
    </source>
</evidence>
<dbReference type="GO" id="GO:0006508">
    <property type="term" value="P:proteolysis"/>
    <property type="evidence" value="ECO:0007669"/>
    <property type="project" value="UniProtKB-KW"/>
</dbReference>
<dbReference type="InterPro" id="IPR004236">
    <property type="entry name" value="Pept_S1_alpha_lytic"/>
</dbReference>
<dbReference type="PRINTS" id="PR00861">
    <property type="entry name" value="ALYTICPTASE"/>
</dbReference>
<dbReference type="InterPro" id="IPR035070">
    <property type="entry name" value="Streptogrisin_prodomain"/>
</dbReference>
<evidence type="ECO:0000256" key="2">
    <source>
        <dbReference type="ARBA" id="ARBA00022670"/>
    </source>
</evidence>
<dbReference type="InterPro" id="IPR043504">
    <property type="entry name" value="Peptidase_S1_PA_chymotrypsin"/>
</dbReference>
<dbReference type="GO" id="GO:0005576">
    <property type="term" value="C:extracellular region"/>
    <property type="evidence" value="ECO:0007669"/>
    <property type="project" value="InterPro"/>
</dbReference>
<dbReference type="PIRSF" id="PIRSF001134">
    <property type="entry name" value="Streptogrisin"/>
    <property type="match status" value="1"/>
</dbReference>
<feature type="domain" description="Peptidase S1A alpha-lytic prodomain" evidence="11">
    <location>
        <begin position="118"/>
        <end position="163"/>
    </location>
</feature>
<dbReference type="Proteomes" id="UP000092659">
    <property type="component" value="Chromosome"/>
</dbReference>
<dbReference type="Gene3D" id="2.40.10.10">
    <property type="entry name" value="Trypsin-like serine proteases"/>
    <property type="match status" value="2"/>
</dbReference>
<name>A0A1B1B3M1_9ACTN</name>
<feature type="active site" description="Charge relay system" evidence="8">
    <location>
        <position position="340"/>
    </location>
</feature>
<evidence type="ECO:0000313" key="13">
    <source>
        <dbReference type="Proteomes" id="UP000092659"/>
    </source>
</evidence>
<evidence type="ECO:0000256" key="5">
    <source>
        <dbReference type="ARBA" id="ARBA00022825"/>
    </source>
</evidence>
<feature type="chain" id="PRO_5008519508" description="Peptidase S1A alpha-lytic prodomain domain-containing protein" evidence="10">
    <location>
        <begin position="32"/>
        <end position="393"/>
    </location>
</feature>
<dbReference type="PROSITE" id="PS00134">
    <property type="entry name" value="TRYPSIN_HIS"/>
    <property type="match status" value="1"/>
</dbReference>
<feature type="signal peptide" evidence="10">
    <location>
        <begin position="1"/>
        <end position="31"/>
    </location>
</feature>
<keyword evidence="3 10" id="KW-0732">Signal</keyword>
<evidence type="ECO:0000256" key="7">
    <source>
        <dbReference type="ARBA" id="ARBA00023157"/>
    </source>
</evidence>
<dbReference type="InterPro" id="IPR001316">
    <property type="entry name" value="Pept_S1A_streptogrisin"/>
</dbReference>
<dbReference type="OrthoDB" id="8781117at2"/>
<dbReference type="InterPro" id="IPR009003">
    <property type="entry name" value="Peptidase_S1_PA"/>
</dbReference>
<keyword evidence="7 9" id="KW-1015">Disulfide bond</keyword>
<dbReference type="CDD" id="cd21112">
    <property type="entry name" value="alphaLP-like"/>
    <property type="match status" value="1"/>
</dbReference>
<evidence type="ECO:0000256" key="6">
    <source>
        <dbReference type="ARBA" id="ARBA00023145"/>
    </source>
</evidence>
<dbReference type="InterPro" id="IPR037295">
    <property type="entry name" value="Alpha-lytic_protease_prodomain"/>
</dbReference>
<dbReference type="EMBL" id="CP016279">
    <property type="protein sequence ID" value="ANP53429.1"/>
    <property type="molecule type" value="Genomic_DNA"/>
</dbReference>
<comment type="similarity">
    <text evidence="1">Belongs to the peptidase S1 family.</text>
</comment>
<evidence type="ECO:0000256" key="10">
    <source>
        <dbReference type="SAM" id="SignalP"/>
    </source>
</evidence>
<keyword evidence="2" id="KW-0645">Protease</keyword>
<dbReference type="Gene3D" id="3.30.300.50">
    <property type="match status" value="2"/>
</dbReference>
<evidence type="ECO:0000259" key="11">
    <source>
        <dbReference type="Pfam" id="PF02983"/>
    </source>
</evidence>
<dbReference type="PROSITE" id="PS00135">
    <property type="entry name" value="TRYPSIN_SER"/>
    <property type="match status" value="1"/>
</dbReference>
<dbReference type="AlphaFoldDB" id="A0A1B1B3M1"/>